<evidence type="ECO:0000256" key="2">
    <source>
        <dbReference type="SAM" id="MobiDB-lite"/>
    </source>
</evidence>
<dbReference type="InterPro" id="IPR036956">
    <property type="entry name" value="Impact_N_sf"/>
</dbReference>
<dbReference type="PANTHER" id="PTHR16301:SF20">
    <property type="entry name" value="IMPACT FAMILY MEMBER YIGZ"/>
    <property type="match status" value="1"/>
</dbReference>
<keyword evidence="4" id="KW-0689">Ribosomal protein</keyword>
<evidence type="ECO:0000259" key="3">
    <source>
        <dbReference type="Pfam" id="PF01205"/>
    </source>
</evidence>
<evidence type="ECO:0000313" key="5">
    <source>
        <dbReference type="Proteomes" id="UP000238479"/>
    </source>
</evidence>
<dbReference type="Proteomes" id="UP000238479">
    <property type="component" value="Chromosome 2"/>
</dbReference>
<dbReference type="Pfam" id="PF01205">
    <property type="entry name" value="Impact_N"/>
    <property type="match status" value="1"/>
</dbReference>
<comment type="similarity">
    <text evidence="1">Belongs to the IMPACT family.</text>
</comment>
<feature type="region of interest" description="Disordered" evidence="2">
    <location>
        <begin position="51"/>
        <end position="71"/>
    </location>
</feature>
<dbReference type="InterPro" id="IPR023582">
    <property type="entry name" value="Impact"/>
</dbReference>
<dbReference type="SUPFAM" id="SSF54211">
    <property type="entry name" value="Ribosomal protein S5 domain 2-like"/>
    <property type="match status" value="1"/>
</dbReference>
<gene>
    <name evidence="4" type="ORF">RchiOBHm_Chr2g0111411</name>
</gene>
<organism evidence="4 5">
    <name type="scientific">Rosa chinensis</name>
    <name type="common">China rose</name>
    <dbReference type="NCBI Taxonomy" id="74649"/>
    <lineage>
        <taxon>Eukaryota</taxon>
        <taxon>Viridiplantae</taxon>
        <taxon>Streptophyta</taxon>
        <taxon>Embryophyta</taxon>
        <taxon>Tracheophyta</taxon>
        <taxon>Spermatophyta</taxon>
        <taxon>Magnoliopsida</taxon>
        <taxon>eudicotyledons</taxon>
        <taxon>Gunneridae</taxon>
        <taxon>Pentapetalae</taxon>
        <taxon>rosids</taxon>
        <taxon>fabids</taxon>
        <taxon>Rosales</taxon>
        <taxon>Rosaceae</taxon>
        <taxon>Rosoideae</taxon>
        <taxon>Rosoideae incertae sedis</taxon>
        <taxon>Rosa</taxon>
    </lineage>
</organism>
<dbReference type="GO" id="GO:0005840">
    <property type="term" value="C:ribosome"/>
    <property type="evidence" value="ECO:0007669"/>
    <property type="project" value="UniProtKB-KW"/>
</dbReference>
<dbReference type="GO" id="GO:0005737">
    <property type="term" value="C:cytoplasm"/>
    <property type="evidence" value="ECO:0007669"/>
    <property type="project" value="TreeGrafter"/>
</dbReference>
<dbReference type="InterPro" id="IPR020568">
    <property type="entry name" value="Ribosomal_Su5_D2-typ_SF"/>
</dbReference>
<dbReference type="InterPro" id="IPR001498">
    <property type="entry name" value="Impact_N"/>
</dbReference>
<proteinExistence type="inferred from homology"/>
<keyword evidence="5" id="KW-1185">Reference proteome</keyword>
<dbReference type="Gene3D" id="3.30.230.30">
    <property type="entry name" value="Impact, N-terminal domain"/>
    <property type="match status" value="1"/>
</dbReference>
<name>A0A2P6RQ12_ROSCH</name>
<sequence>MVTSSSRGGTYTTIKEHITFDKEIKKSKFIVLAASVSDEQSALSILSQVGDQYRSNDDGEPSGTTGKPIHSAIESSGIDRVMVLVIREYGGVTSECLRDAPTHPVKSKVLTFLLCFRAFISTWVPKNLL</sequence>
<dbReference type="Gramene" id="PRQ48500">
    <property type="protein sequence ID" value="PRQ48500"/>
    <property type="gene ID" value="RchiOBHm_Chr2g0111411"/>
</dbReference>
<keyword evidence="4" id="KW-0687">Ribonucleoprotein</keyword>
<evidence type="ECO:0000313" key="4">
    <source>
        <dbReference type="EMBL" id="PRQ48500.1"/>
    </source>
</evidence>
<accession>A0A2P6RQ12</accession>
<reference evidence="4 5" key="1">
    <citation type="journal article" date="2018" name="Nat. Genet.">
        <title>The Rosa genome provides new insights in the design of modern roses.</title>
        <authorList>
            <person name="Bendahmane M."/>
        </authorList>
    </citation>
    <scope>NUCLEOTIDE SEQUENCE [LARGE SCALE GENOMIC DNA]</scope>
    <source>
        <strain evidence="5">cv. Old Blush</strain>
    </source>
</reference>
<protein>
    <submittedName>
        <fullName evidence="4">Putative ribosomal protein S5 domain 2-type</fullName>
    </submittedName>
</protein>
<feature type="domain" description="Impact N-terminal" evidence="3">
    <location>
        <begin position="47"/>
        <end position="92"/>
    </location>
</feature>
<dbReference type="PANTHER" id="PTHR16301">
    <property type="entry name" value="IMPACT-RELATED"/>
    <property type="match status" value="1"/>
</dbReference>
<dbReference type="STRING" id="74649.A0A2P6RQ12"/>
<comment type="caution">
    <text evidence="4">The sequence shown here is derived from an EMBL/GenBank/DDBJ whole genome shotgun (WGS) entry which is preliminary data.</text>
</comment>
<evidence type="ECO:0000256" key="1">
    <source>
        <dbReference type="ARBA" id="ARBA00007665"/>
    </source>
</evidence>
<dbReference type="EMBL" id="PDCK01000040">
    <property type="protein sequence ID" value="PRQ48500.1"/>
    <property type="molecule type" value="Genomic_DNA"/>
</dbReference>
<dbReference type="AlphaFoldDB" id="A0A2P6RQ12"/>
<dbReference type="GO" id="GO:0006446">
    <property type="term" value="P:regulation of translational initiation"/>
    <property type="evidence" value="ECO:0007669"/>
    <property type="project" value="TreeGrafter"/>
</dbReference>